<feature type="compositionally biased region" description="Low complexity" evidence="2">
    <location>
        <begin position="421"/>
        <end position="434"/>
    </location>
</feature>
<evidence type="ECO:0000256" key="2">
    <source>
        <dbReference type="SAM" id="MobiDB-lite"/>
    </source>
</evidence>
<keyword evidence="1" id="KW-0175">Coiled coil</keyword>
<dbReference type="InterPro" id="IPR036249">
    <property type="entry name" value="Thioredoxin-like_sf"/>
</dbReference>
<feature type="region of interest" description="Disordered" evidence="2">
    <location>
        <begin position="376"/>
        <end position="470"/>
    </location>
</feature>
<dbReference type="PANTHER" id="PTHR23322:SF96">
    <property type="entry name" value="FAS-ASSOCIATED FACTOR 1"/>
    <property type="match status" value="1"/>
</dbReference>
<dbReference type="PANTHER" id="PTHR23322">
    <property type="entry name" value="FAS-ASSOCIATED PROTEIN"/>
    <property type="match status" value="1"/>
</dbReference>
<dbReference type="CDD" id="cd01771">
    <property type="entry name" value="UBX_UBXN3A"/>
    <property type="match status" value="1"/>
</dbReference>
<comment type="caution">
    <text evidence="4">The sequence shown here is derived from an EMBL/GenBank/DDBJ whole genome shotgun (WGS) entry which is preliminary data.</text>
</comment>
<sequence length="885" mass="96905">MDKDTVLADFQACTGISDVAYSLALLEAHDWDLTGAVTSALADGVADTDVDVSHLAPGSNQAQPSPYSPVTASVELDDRHPRSRTNSGSRPPRSPRRPSRSPGGSRSRTSISQTEPSRDVVEMDTAPVGSTGHVRILHFEIRLELPWGGSSGSTDICSECFTFPETETVRSLKRYFVEHRLAEMIQLATSPEWASEIPDVTPNSLIEHLDFQHTGTHNFSDDSVTLRTLHLPKFNTIDAKLKHTIAKRESTPRIASLAHIEINIHIKNPDSDPNMDMNDGNVRPLRLQPGWRVSQLRHDASSLTGIPVNRQIWSEAPKESGSNGVIARLVEELNNIPGVTSKKSAGRGVCESPSLTDLGLRSDGVYNLFLEEAPSKSSSHVSTRITANPPAAGFSIQSTAHVSSPSCESEMETESRSEQPSTSKRTTSRKQSSQPKMGKTLPNDRVSDIEDDLDYDDDAEDRYSSDEAVDQFKSAPWSTPLIPDTHYGDDPGKATEQFCQVFLQRYCGDGAAMAPPFATCSLDAALAASAGTPTVSERKPLFIYLHNDESVACHVFCQQILCSTGLGQFLGDNGFCLWPWDVTAPRSRERLLGWLENKLPNLATIVTPLSVDSYPVLAMVGKLAGQLEVLCVVLGTGAVTGPIQRKPDDLSFPPLGSPERRLMKPFPTETSGSLKPDVIVAELWQAYTTYTELLAPELAAEAERLARQRVREEQEAAYRESLRKDKQKAIERAAAEELERLEKERVEAQKRSEKNKATQRRLAMAASLPSEPPAPNTPALNAFLATSRGSAGIASLRFRLPRDRTSAPSAASGSNETPNSTLARRFAGLDVLKDVFAFVESQGFPISDYKVLTSYPRRDLTTLDENETLADLKLVPQETLTLEQR</sequence>
<dbReference type="Gene3D" id="1.10.8.10">
    <property type="entry name" value="DNA helicase RuvA subunit, C-terminal domain"/>
    <property type="match status" value="1"/>
</dbReference>
<dbReference type="Proteomes" id="UP001497525">
    <property type="component" value="Unassembled WGS sequence"/>
</dbReference>
<dbReference type="GO" id="GO:0043130">
    <property type="term" value="F:ubiquitin binding"/>
    <property type="evidence" value="ECO:0007669"/>
    <property type="project" value="TreeGrafter"/>
</dbReference>
<feature type="compositionally biased region" description="Acidic residues" evidence="2">
    <location>
        <begin position="449"/>
        <end position="460"/>
    </location>
</feature>
<evidence type="ECO:0000259" key="3">
    <source>
        <dbReference type="PROSITE" id="PS50033"/>
    </source>
</evidence>
<dbReference type="InterPro" id="IPR029071">
    <property type="entry name" value="Ubiquitin-like_domsf"/>
</dbReference>
<dbReference type="SUPFAM" id="SSF52833">
    <property type="entry name" value="Thioredoxin-like"/>
    <property type="match status" value="1"/>
</dbReference>
<dbReference type="PROSITE" id="PS50033">
    <property type="entry name" value="UBX"/>
    <property type="match status" value="1"/>
</dbReference>
<dbReference type="SMART" id="SM00594">
    <property type="entry name" value="UAS"/>
    <property type="match status" value="1"/>
</dbReference>
<dbReference type="InterPro" id="IPR049483">
    <property type="entry name" value="FAF1_2-like_UAS"/>
</dbReference>
<dbReference type="Pfam" id="PF00789">
    <property type="entry name" value="UBX"/>
    <property type="match status" value="1"/>
</dbReference>
<reference evidence="4" key="1">
    <citation type="submission" date="2024-06" db="EMBL/GenBank/DDBJ databases">
        <authorList>
            <person name="Liu X."/>
            <person name="Lenzi L."/>
            <person name="Haldenby T S."/>
            <person name="Uol C."/>
        </authorList>
    </citation>
    <scope>NUCLEOTIDE SEQUENCE</scope>
</reference>
<feature type="compositionally biased region" description="Polar residues" evidence="2">
    <location>
        <begin position="376"/>
        <end position="386"/>
    </location>
</feature>
<dbReference type="InterPro" id="IPR001012">
    <property type="entry name" value="UBX_dom"/>
</dbReference>
<accession>A0AAV2TXZ1</accession>
<gene>
    <name evidence="4" type="ORF">CDAUBV1_LOCUS16871</name>
</gene>
<dbReference type="GO" id="GO:0005783">
    <property type="term" value="C:endoplasmic reticulum"/>
    <property type="evidence" value="ECO:0007669"/>
    <property type="project" value="TreeGrafter"/>
</dbReference>
<dbReference type="InterPro" id="IPR006577">
    <property type="entry name" value="UAS"/>
</dbReference>
<organism evidence="4 5">
    <name type="scientific">Calicophoron daubneyi</name>
    <name type="common">Rumen fluke</name>
    <name type="synonym">Paramphistomum daubneyi</name>
    <dbReference type="NCBI Taxonomy" id="300641"/>
    <lineage>
        <taxon>Eukaryota</taxon>
        <taxon>Metazoa</taxon>
        <taxon>Spiralia</taxon>
        <taxon>Lophotrochozoa</taxon>
        <taxon>Platyhelminthes</taxon>
        <taxon>Trematoda</taxon>
        <taxon>Digenea</taxon>
        <taxon>Plagiorchiida</taxon>
        <taxon>Pronocephalata</taxon>
        <taxon>Paramphistomoidea</taxon>
        <taxon>Paramphistomidae</taxon>
        <taxon>Calicophoron</taxon>
    </lineage>
</organism>
<dbReference type="GO" id="GO:0036503">
    <property type="term" value="P:ERAD pathway"/>
    <property type="evidence" value="ECO:0007669"/>
    <property type="project" value="TreeGrafter"/>
</dbReference>
<feature type="region of interest" description="Disordered" evidence="2">
    <location>
        <begin position="52"/>
        <end position="126"/>
    </location>
</feature>
<dbReference type="Gene3D" id="3.40.30.10">
    <property type="entry name" value="Glutaredoxin"/>
    <property type="match status" value="1"/>
</dbReference>
<dbReference type="Pfam" id="PF14555">
    <property type="entry name" value="UBA_4"/>
    <property type="match status" value="1"/>
</dbReference>
<feature type="compositionally biased region" description="Polar residues" evidence="2">
    <location>
        <begin position="395"/>
        <end position="407"/>
    </location>
</feature>
<evidence type="ECO:0000313" key="5">
    <source>
        <dbReference type="Proteomes" id="UP001497525"/>
    </source>
</evidence>
<feature type="coiled-coil region" evidence="1">
    <location>
        <begin position="695"/>
        <end position="758"/>
    </location>
</feature>
<dbReference type="InterPro" id="IPR033043">
    <property type="entry name" value="FAF1-like_UBX"/>
</dbReference>
<evidence type="ECO:0000313" key="4">
    <source>
        <dbReference type="EMBL" id="CAL5141588.1"/>
    </source>
</evidence>
<dbReference type="Gene3D" id="3.10.20.90">
    <property type="entry name" value="Phosphatidylinositol 3-kinase Catalytic Subunit, Chain A, domain 1"/>
    <property type="match status" value="1"/>
</dbReference>
<evidence type="ECO:0000256" key="1">
    <source>
        <dbReference type="SAM" id="Coils"/>
    </source>
</evidence>
<proteinExistence type="predicted"/>
<dbReference type="EMBL" id="CAXLJL010000911">
    <property type="protein sequence ID" value="CAL5141588.1"/>
    <property type="molecule type" value="Genomic_DNA"/>
</dbReference>
<name>A0AAV2TXZ1_CALDB</name>
<dbReference type="AlphaFoldDB" id="A0AAV2TXZ1"/>
<feature type="compositionally biased region" description="Low complexity" evidence="2">
    <location>
        <begin position="100"/>
        <end position="110"/>
    </location>
</feature>
<dbReference type="InterPro" id="IPR050730">
    <property type="entry name" value="UBX_domain-protein"/>
</dbReference>
<feature type="compositionally biased region" description="Polar residues" evidence="2">
    <location>
        <begin position="58"/>
        <end position="71"/>
    </location>
</feature>
<dbReference type="SMART" id="SM00166">
    <property type="entry name" value="UBX"/>
    <property type="match status" value="1"/>
</dbReference>
<dbReference type="Pfam" id="PF21021">
    <property type="entry name" value="FAF1"/>
    <property type="match status" value="1"/>
</dbReference>
<protein>
    <recommendedName>
        <fullName evidence="3">UBX domain-containing protein</fullName>
    </recommendedName>
</protein>
<dbReference type="SUPFAM" id="SSF54236">
    <property type="entry name" value="Ubiquitin-like"/>
    <property type="match status" value="1"/>
</dbReference>
<dbReference type="GO" id="GO:0005634">
    <property type="term" value="C:nucleus"/>
    <property type="evidence" value="ECO:0007669"/>
    <property type="project" value="TreeGrafter"/>
</dbReference>
<feature type="domain" description="UBX" evidence="3">
    <location>
        <begin position="820"/>
        <end position="882"/>
    </location>
</feature>